<dbReference type="InterPro" id="IPR035906">
    <property type="entry name" value="MetI-like_sf"/>
</dbReference>
<comment type="caution">
    <text evidence="9">The sequence shown here is derived from an EMBL/GenBank/DDBJ whole genome shotgun (WGS) entry which is preliminary data.</text>
</comment>
<protein>
    <submittedName>
        <fullName evidence="9">Carbohydrate ABC transporter membrane protein 2 (CUT1 family)</fullName>
    </submittedName>
</protein>
<reference evidence="9 10" key="1">
    <citation type="submission" date="2019-03" db="EMBL/GenBank/DDBJ databases">
        <title>Genomic Encyclopedia of Type Strains, Phase IV (KMG-IV): sequencing the most valuable type-strain genomes for metagenomic binning, comparative biology and taxonomic classification.</title>
        <authorList>
            <person name="Goeker M."/>
        </authorList>
    </citation>
    <scope>NUCLEOTIDE SEQUENCE [LARGE SCALE GENOMIC DNA]</scope>
    <source>
        <strain evidence="9 10">DSM 100556</strain>
    </source>
</reference>
<feature type="transmembrane region" description="Helical" evidence="7">
    <location>
        <begin position="114"/>
        <end position="136"/>
    </location>
</feature>
<evidence type="ECO:0000256" key="1">
    <source>
        <dbReference type="ARBA" id="ARBA00004651"/>
    </source>
</evidence>
<keyword evidence="5 7" id="KW-1133">Transmembrane helix</keyword>
<dbReference type="InterPro" id="IPR000515">
    <property type="entry name" value="MetI-like"/>
</dbReference>
<feature type="transmembrane region" description="Helical" evidence="7">
    <location>
        <begin position="250"/>
        <end position="270"/>
    </location>
</feature>
<comment type="similarity">
    <text evidence="7">Belongs to the binding-protein-dependent transport system permease family.</text>
</comment>
<keyword evidence="6 7" id="KW-0472">Membrane</keyword>
<dbReference type="Pfam" id="PF00528">
    <property type="entry name" value="BPD_transp_1"/>
    <property type="match status" value="1"/>
</dbReference>
<evidence type="ECO:0000256" key="7">
    <source>
        <dbReference type="RuleBase" id="RU363032"/>
    </source>
</evidence>
<dbReference type="STRING" id="1469948.GCA_000732725_02006"/>
<comment type="subcellular location">
    <subcellularLocation>
        <location evidence="1 7">Cell membrane</location>
        <topology evidence="1 7">Multi-pass membrane protein</topology>
    </subcellularLocation>
</comment>
<dbReference type="AlphaFoldDB" id="A0A4R1QW06"/>
<feature type="transmembrane region" description="Helical" evidence="7">
    <location>
        <begin position="148"/>
        <end position="171"/>
    </location>
</feature>
<feature type="transmembrane region" description="Helical" evidence="7">
    <location>
        <begin position="20"/>
        <end position="39"/>
    </location>
</feature>
<dbReference type="OrthoDB" id="9787837at2"/>
<evidence type="ECO:0000256" key="4">
    <source>
        <dbReference type="ARBA" id="ARBA00022692"/>
    </source>
</evidence>
<dbReference type="RefSeq" id="WP_031390699.1">
    <property type="nucleotide sequence ID" value="NZ_JPNB01000001.1"/>
</dbReference>
<dbReference type="Proteomes" id="UP000295718">
    <property type="component" value="Unassembled WGS sequence"/>
</dbReference>
<dbReference type="CDD" id="cd06261">
    <property type="entry name" value="TM_PBP2"/>
    <property type="match status" value="1"/>
</dbReference>
<dbReference type="EMBL" id="SLUO01000008">
    <property type="protein sequence ID" value="TCL57503.1"/>
    <property type="molecule type" value="Genomic_DNA"/>
</dbReference>
<name>A0A4R1QW06_9FIRM</name>
<accession>A0A4R1QW06</accession>
<evidence type="ECO:0000256" key="2">
    <source>
        <dbReference type="ARBA" id="ARBA00022448"/>
    </source>
</evidence>
<evidence type="ECO:0000256" key="3">
    <source>
        <dbReference type="ARBA" id="ARBA00022475"/>
    </source>
</evidence>
<evidence type="ECO:0000313" key="9">
    <source>
        <dbReference type="EMBL" id="TCL57503.1"/>
    </source>
</evidence>
<dbReference type="GO" id="GO:0055085">
    <property type="term" value="P:transmembrane transport"/>
    <property type="evidence" value="ECO:0007669"/>
    <property type="project" value="InterPro"/>
</dbReference>
<feature type="transmembrane region" description="Helical" evidence="7">
    <location>
        <begin position="83"/>
        <end position="105"/>
    </location>
</feature>
<evidence type="ECO:0000259" key="8">
    <source>
        <dbReference type="PROSITE" id="PS50928"/>
    </source>
</evidence>
<dbReference type="Gene3D" id="1.10.3720.10">
    <property type="entry name" value="MetI-like"/>
    <property type="match status" value="1"/>
</dbReference>
<dbReference type="SUPFAM" id="SSF161098">
    <property type="entry name" value="MetI-like"/>
    <property type="match status" value="1"/>
</dbReference>
<feature type="domain" description="ABC transmembrane type-1" evidence="8">
    <location>
        <begin position="79"/>
        <end position="271"/>
    </location>
</feature>
<keyword evidence="2 7" id="KW-0813">Transport</keyword>
<dbReference type="PANTHER" id="PTHR43744">
    <property type="entry name" value="ABC TRANSPORTER PERMEASE PROTEIN MG189-RELATED-RELATED"/>
    <property type="match status" value="1"/>
</dbReference>
<feature type="transmembrane region" description="Helical" evidence="7">
    <location>
        <begin position="192"/>
        <end position="217"/>
    </location>
</feature>
<dbReference type="GO" id="GO:0005886">
    <property type="term" value="C:plasma membrane"/>
    <property type="evidence" value="ECO:0007669"/>
    <property type="project" value="UniProtKB-SubCell"/>
</dbReference>
<sequence length="286" mass="32273">MAGKSIRSRKKKEQIVNRIVLLVVIILSALVLLPLWWIFRSSLMSNGTLYAYPPSFIPHEWKWSNYTDALKSFLYWKYFKNTFTIIIPAVSAGTITAVFCGYAFARLRFKGKKLIFNLCVGTILLPGMVTLIPLYVFWTQGLGLGGTYWPLILPYLTGGGFFNIFLIRQFLMTIPRELDEAAAIDGASRMRTLWTILVPSIKPAIVVVGMMLFIQIWNDLLQQMIYINDMEKMTFAIGLTNFTGSFGTKWNLAMAATCMTIAPGIVIYILGQKSFVEGIVLTGMKN</sequence>
<keyword evidence="3" id="KW-1003">Cell membrane</keyword>
<keyword evidence="4 7" id="KW-0812">Transmembrane</keyword>
<dbReference type="PROSITE" id="PS50928">
    <property type="entry name" value="ABC_TM1"/>
    <property type="match status" value="1"/>
</dbReference>
<evidence type="ECO:0000313" key="10">
    <source>
        <dbReference type="Proteomes" id="UP000295718"/>
    </source>
</evidence>
<dbReference type="PANTHER" id="PTHR43744:SF12">
    <property type="entry name" value="ABC TRANSPORTER PERMEASE PROTEIN MG189-RELATED"/>
    <property type="match status" value="1"/>
</dbReference>
<keyword evidence="10" id="KW-1185">Reference proteome</keyword>
<proteinExistence type="inferred from homology"/>
<gene>
    <name evidence="9" type="ORF">EDD76_10838</name>
</gene>
<evidence type="ECO:0000256" key="6">
    <source>
        <dbReference type="ARBA" id="ARBA00023136"/>
    </source>
</evidence>
<evidence type="ECO:0000256" key="5">
    <source>
        <dbReference type="ARBA" id="ARBA00022989"/>
    </source>
</evidence>
<organism evidence="9 10">
    <name type="scientific">Kineothrix alysoides</name>
    <dbReference type="NCBI Taxonomy" id="1469948"/>
    <lineage>
        <taxon>Bacteria</taxon>
        <taxon>Bacillati</taxon>
        <taxon>Bacillota</taxon>
        <taxon>Clostridia</taxon>
        <taxon>Lachnospirales</taxon>
        <taxon>Lachnospiraceae</taxon>
        <taxon>Kineothrix</taxon>
    </lineage>
</organism>